<accession>A0ABW1D1G8</accession>
<organism evidence="1 2">
    <name type="scientific">Nonomuraea insulae</name>
    <dbReference type="NCBI Taxonomy" id="1616787"/>
    <lineage>
        <taxon>Bacteria</taxon>
        <taxon>Bacillati</taxon>
        <taxon>Actinomycetota</taxon>
        <taxon>Actinomycetes</taxon>
        <taxon>Streptosporangiales</taxon>
        <taxon>Streptosporangiaceae</taxon>
        <taxon>Nonomuraea</taxon>
    </lineage>
</organism>
<dbReference type="Proteomes" id="UP001596058">
    <property type="component" value="Unassembled WGS sequence"/>
</dbReference>
<evidence type="ECO:0000313" key="2">
    <source>
        <dbReference type="Proteomes" id="UP001596058"/>
    </source>
</evidence>
<comment type="caution">
    <text evidence="1">The sequence shown here is derived from an EMBL/GenBank/DDBJ whole genome shotgun (WGS) entry which is preliminary data.</text>
</comment>
<dbReference type="EMBL" id="JBHSPA010000061">
    <property type="protein sequence ID" value="MFC5831119.1"/>
    <property type="molecule type" value="Genomic_DNA"/>
</dbReference>
<reference evidence="2" key="1">
    <citation type="journal article" date="2019" name="Int. J. Syst. Evol. Microbiol.">
        <title>The Global Catalogue of Microorganisms (GCM) 10K type strain sequencing project: providing services to taxonomists for standard genome sequencing and annotation.</title>
        <authorList>
            <consortium name="The Broad Institute Genomics Platform"/>
            <consortium name="The Broad Institute Genome Sequencing Center for Infectious Disease"/>
            <person name="Wu L."/>
            <person name="Ma J."/>
        </authorList>
    </citation>
    <scope>NUCLEOTIDE SEQUENCE [LARGE SCALE GENOMIC DNA]</scope>
    <source>
        <strain evidence="2">CCUG 53903</strain>
    </source>
</reference>
<gene>
    <name evidence="1" type="ORF">ACFPZ3_45315</name>
</gene>
<name>A0ABW1D1G8_9ACTN</name>
<dbReference type="RefSeq" id="WP_379520598.1">
    <property type="nucleotide sequence ID" value="NZ_JBHSPA010000061.1"/>
</dbReference>
<proteinExistence type="predicted"/>
<keyword evidence="2" id="KW-1185">Reference proteome</keyword>
<evidence type="ECO:0000313" key="1">
    <source>
        <dbReference type="EMBL" id="MFC5831119.1"/>
    </source>
</evidence>
<sequence length="42" mass="4842">MKQRVDEVVQQMMTQRFQVVAEPAEQRRGVGFGQDVDHADQP</sequence>
<protein>
    <submittedName>
        <fullName evidence="1">Uncharacterized protein</fullName>
    </submittedName>
</protein>